<name>A0A1B1PD40_9CAUD</name>
<proteinExistence type="predicted"/>
<dbReference type="GeneID" id="29066709"/>
<dbReference type="OrthoDB" id="22375at10239"/>
<reference evidence="1 2" key="1">
    <citation type="submission" date="2016-06" db="EMBL/GenBank/DDBJ databases">
        <title>Complete genome of Escherichia coli bacteriophage vB_EcoM_Alf5.</title>
        <authorList>
            <person name="Truncaite L."/>
            <person name="Alijosius L."/>
            <person name="Zajanckauskaite A."/>
            <person name="Simoliunas E."/>
            <person name="Meskys R."/>
        </authorList>
    </citation>
    <scope>NUCLEOTIDE SEQUENCE [LARGE SCALE GENOMIC DNA]</scope>
</reference>
<evidence type="ECO:0000313" key="2">
    <source>
        <dbReference type="Proteomes" id="UP000202768"/>
    </source>
</evidence>
<dbReference type="RefSeq" id="YP_009288197.1">
    <property type="nucleotide sequence ID" value="NC_031082.1"/>
</dbReference>
<dbReference type="EMBL" id="KX377933">
    <property type="protein sequence ID" value="ANT42075.1"/>
    <property type="molecule type" value="Genomic_DNA"/>
</dbReference>
<dbReference type="KEGG" id="vg:29066709"/>
<keyword evidence="2" id="KW-1185">Reference proteome</keyword>
<sequence>MLYGRELMVTTNVNTKVKRFYMQICGVWSRISEADYCNYVETAINSDCYLTRNTRKHIRQIAVYYYDI</sequence>
<protein>
    <submittedName>
        <fullName evidence="1">Uncharacterized protein</fullName>
    </submittedName>
</protein>
<evidence type="ECO:0000313" key="1">
    <source>
        <dbReference type="EMBL" id="ANT42075.1"/>
    </source>
</evidence>
<dbReference type="Proteomes" id="UP000202768">
    <property type="component" value="Segment"/>
</dbReference>
<organism evidence="1 2">
    <name type="scientific">Escherichia phage vB_EcoM_Alf5</name>
    <dbReference type="NCBI Taxonomy" id="1873990"/>
    <lineage>
        <taxon>Viruses</taxon>
        <taxon>Duplodnaviria</taxon>
        <taxon>Heunggongvirae</taxon>
        <taxon>Uroviricota</taxon>
        <taxon>Caudoviricetes</taxon>
        <taxon>Andersonviridae</taxon>
        <taxon>Ounavirinae</taxon>
        <taxon>Felixounavirus</taxon>
        <taxon>Felixounavirus pinkbiff</taxon>
        <taxon>Felixounavirus Alf5</taxon>
    </lineage>
</organism>
<gene>
    <name evidence="1" type="ORF">Alf5_013</name>
</gene>
<accession>A0A1B1PD40</accession>